<dbReference type="AlphaFoldDB" id="A0A2T3JDB3"/>
<dbReference type="RefSeq" id="WP_107243764.1">
    <property type="nucleotide sequence ID" value="NZ_JBALVU010000188.1"/>
</dbReference>
<organism evidence="1 2">
    <name type="scientific">Photobacterium frigidiphilum</name>
    <dbReference type="NCBI Taxonomy" id="264736"/>
    <lineage>
        <taxon>Bacteria</taxon>
        <taxon>Pseudomonadati</taxon>
        <taxon>Pseudomonadota</taxon>
        <taxon>Gammaproteobacteria</taxon>
        <taxon>Vibrionales</taxon>
        <taxon>Vibrionaceae</taxon>
        <taxon>Photobacterium</taxon>
    </lineage>
</organism>
<dbReference type="Proteomes" id="UP000240987">
    <property type="component" value="Unassembled WGS sequence"/>
</dbReference>
<proteinExistence type="predicted"/>
<dbReference type="EMBL" id="PYMJ01000018">
    <property type="protein sequence ID" value="PSU46864.1"/>
    <property type="molecule type" value="Genomic_DNA"/>
</dbReference>
<name>A0A2T3JDB3_9GAMM</name>
<evidence type="ECO:0000313" key="1">
    <source>
        <dbReference type="EMBL" id="PSU46864.1"/>
    </source>
</evidence>
<accession>A0A2T3JDB3</accession>
<sequence>MSKEIVSFQEILMVKGVAEFSKASDTLKRQRAVVSALELIKTDVSSSYSHNGTGCQSSHALEQHMNNLSEYTECILNAMNCSGKNSR</sequence>
<protein>
    <submittedName>
        <fullName evidence="1">Uncharacterized protein</fullName>
    </submittedName>
</protein>
<evidence type="ECO:0000313" key="2">
    <source>
        <dbReference type="Proteomes" id="UP000240987"/>
    </source>
</evidence>
<comment type="caution">
    <text evidence="1">The sequence shown here is derived from an EMBL/GenBank/DDBJ whole genome shotgun (WGS) entry which is preliminary data.</text>
</comment>
<reference evidence="1 2" key="1">
    <citation type="submission" date="2018-01" db="EMBL/GenBank/DDBJ databases">
        <title>Whole genome sequencing of Histamine producing bacteria.</title>
        <authorList>
            <person name="Butler K."/>
        </authorList>
    </citation>
    <scope>NUCLEOTIDE SEQUENCE [LARGE SCALE GENOMIC DNA]</scope>
    <source>
        <strain evidence="1 2">JCM 12947</strain>
    </source>
</reference>
<gene>
    <name evidence="1" type="ORF">C9J12_16780</name>
</gene>
<keyword evidence="2" id="KW-1185">Reference proteome</keyword>